<dbReference type="GO" id="GO:0008658">
    <property type="term" value="F:penicillin binding"/>
    <property type="evidence" value="ECO:0007669"/>
    <property type="project" value="InterPro"/>
</dbReference>
<dbReference type="SUPFAM" id="SSF56601">
    <property type="entry name" value="beta-lactamase/transpeptidase-like"/>
    <property type="match status" value="1"/>
</dbReference>
<keyword evidence="7" id="KW-1185">Reference proteome</keyword>
<evidence type="ECO:0000256" key="4">
    <source>
        <dbReference type="SAM" id="Phobius"/>
    </source>
</evidence>
<proteinExistence type="inferred from homology"/>
<dbReference type="PANTHER" id="PTHR30627:SF1">
    <property type="entry name" value="PEPTIDOGLYCAN D,D-TRANSPEPTIDASE FTSI"/>
    <property type="match status" value="1"/>
</dbReference>
<dbReference type="InterPro" id="IPR005543">
    <property type="entry name" value="PASTA_dom"/>
</dbReference>
<dbReference type="EMBL" id="AYSO01000015">
    <property type="protein sequence ID" value="KIE46820.1"/>
    <property type="molecule type" value="Genomic_DNA"/>
</dbReference>
<dbReference type="CDD" id="cd06576">
    <property type="entry name" value="PASTA_Pbp2x-like_1"/>
    <property type="match status" value="1"/>
</dbReference>
<keyword evidence="4" id="KW-1133">Transmembrane helix</keyword>
<dbReference type="CDD" id="cd06575">
    <property type="entry name" value="PASTA_Pbp2x-like_2"/>
    <property type="match status" value="1"/>
</dbReference>
<dbReference type="Gene3D" id="3.90.1310.10">
    <property type="entry name" value="Penicillin-binding protein 2a (Domain 2)"/>
    <property type="match status" value="1"/>
</dbReference>
<dbReference type="NCBIfam" id="TIGR02214">
    <property type="entry name" value="spoVD_pbp"/>
    <property type="match status" value="1"/>
</dbReference>
<keyword evidence="4" id="KW-0812">Transmembrane</keyword>
<dbReference type="InterPro" id="IPR036138">
    <property type="entry name" value="PBP_dimer_sf"/>
</dbReference>
<dbReference type="PANTHER" id="PTHR30627">
    <property type="entry name" value="PEPTIDOGLYCAN D,D-TRANSPEPTIDASE"/>
    <property type="match status" value="1"/>
</dbReference>
<evidence type="ECO:0000259" key="5">
    <source>
        <dbReference type="PROSITE" id="PS51178"/>
    </source>
</evidence>
<reference evidence="6 7" key="1">
    <citation type="journal article" date="2015" name="Infect. Genet. Evol.">
        <title>Genomic sequences of six botulinum neurotoxin-producing strains representing three clostridial species illustrate the mobility and diversity of botulinum neurotoxin genes.</title>
        <authorList>
            <person name="Smith T.J."/>
            <person name="Hill K.K."/>
            <person name="Xie G."/>
            <person name="Foley B.T."/>
            <person name="Williamson C.H."/>
            <person name="Foster J.T."/>
            <person name="Johnson S.L."/>
            <person name="Chertkov O."/>
            <person name="Teshima H."/>
            <person name="Gibbons H.S."/>
            <person name="Johnsky L.A."/>
            <person name="Karavis M.A."/>
            <person name="Smith L.A."/>
        </authorList>
    </citation>
    <scope>NUCLEOTIDE SEQUENCE [LARGE SCALE GENOMIC DNA]</scope>
    <source>
        <strain evidence="6 7">CDC 2741</strain>
    </source>
</reference>
<dbReference type="AlphaFoldDB" id="A0A0C1UHG3"/>
<evidence type="ECO:0000313" key="6">
    <source>
        <dbReference type="EMBL" id="KIE46820.1"/>
    </source>
</evidence>
<dbReference type="PROSITE" id="PS51178">
    <property type="entry name" value="PASTA"/>
    <property type="match status" value="2"/>
</dbReference>
<dbReference type="InterPro" id="IPR011927">
    <property type="entry name" value="SpoVD_pbp"/>
</dbReference>
<feature type="domain" description="PASTA" evidence="5">
    <location>
        <begin position="670"/>
        <end position="729"/>
    </location>
</feature>
<evidence type="ECO:0000256" key="1">
    <source>
        <dbReference type="ARBA" id="ARBA00004370"/>
    </source>
</evidence>
<dbReference type="Pfam" id="PF00905">
    <property type="entry name" value="Transpeptidase"/>
    <property type="match status" value="1"/>
</dbReference>
<dbReference type="Proteomes" id="UP000031366">
    <property type="component" value="Unassembled WGS sequence"/>
</dbReference>
<gene>
    <name evidence="6" type="ORF">U732_1531</name>
</gene>
<comment type="subcellular location">
    <subcellularLocation>
        <location evidence="1">Membrane</location>
    </subcellularLocation>
</comment>
<sequence length="732" mass="80388">MTKGELRDKVIIRKRLKYALLLALLIFIYLTYRLITIMFIEGDKYKTKGIQQWTSDVKINAKRGRILDRDENELAISANVYRVDLDLNTLRDSLKDKELTMKQIAPDLANILSMDNDKVLDILTRPLPNGKLRGAAILKRRIEKEVADEIKSYSKSKGIRGVVVSPDTKRYYPNENFASHVIGHTNSDGDGLTGIELYYNKYLSGMPGIKISETDKKSEGLSYTISDYSKPIDGRDVVLTIDEKIQFFAEKAAEQALSDNDASAVSVLVMDPNTGEVLAMANKPDYNLNKPWPENLDENAIQKSWRNRAVSDTFEPGSIFKVVTATAALETGVVKESDTFHCGGSSRIGGRTIRCWKTAGHGSQTFQEIIKNSCNVGFMALGERLGRDNLNKYITKYGFGQKTGIDLPGEAKGIIKPTESITNVDLATISFGQSNTVSAIQFMTAFNAIANGGKLITPHLMKEVIHYDENNKRVVDQEFKPKVIEGNFKPEIMADMRRHLEAVVESGGSSKAHIAGYHIGGKTGTAQKVDPQRGGYGAGKYISSFAAMAPANEPKVTVFLSIDEPNPSLYYAGQIAAPAGKGLFYDIFNYLGLKPDATSEEVKDSLLKSIALPEIRGSKKNDGIKILKDNNLNARIEGDGEYISDISPKPGYMVKEGAEIIVYTSDQSDSDDTVAVPDLNGYSVEKSTELLESLGLKIETQGEGVVSEQSIAPGQHVNKGTVITVHLQIIAD</sequence>
<dbReference type="Gene3D" id="3.30.450.330">
    <property type="match status" value="1"/>
</dbReference>
<dbReference type="GO" id="GO:0005886">
    <property type="term" value="C:plasma membrane"/>
    <property type="evidence" value="ECO:0007669"/>
    <property type="project" value="TreeGrafter"/>
</dbReference>
<comment type="caution">
    <text evidence="6">The sequence shown here is derived from an EMBL/GenBank/DDBJ whole genome shotgun (WGS) entry which is preliminary data.</text>
</comment>
<dbReference type="Pfam" id="PF03793">
    <property type="entry name" value="PASTA"/>
    <property type="match status" value="2"/>
</dbReference>
<accession>A0A0C1UHG3</accession>
<evidence type="ECO:0000256" key="2">
    <source>
        <dbReference type="ARBA" id="ARBA00007171"/>
    </source>
</evidence>
<dbReference type="OrthoDB" id="9804124at2"/>
<dbReference type="Gene3D" id="3.30.10.20">
    <property type="match status" value="1"/>
</dbReference>
<dbReference type="InterPro" id="IPR005311">
    <property type="entry name" value="PBP_dimer"/>
</dbReference>
<dbReference type="Pfam" id="PF03717">
    <property type="entry name" value="PBP_dimer"/>
    <property type="match status" value="1"/>
</dbReference>
<feature type="transmembrane region" description="Helical" evidence="4">
    <location>
        <begin position="20"/>
        <end position="40"/>
    </location>
</feature>
<dbReference type="RefSeq" id="WP_039632582.1">
    <property type="nucleotide sequence ID" value="NZ_AYSO01000015.1"/>
</dbReference>
<dbReference type="Gene3D" id="3.40.710.10">
    <property type="entry name" value="DD-peptidase/beta-lactamase superfamily"/>
    <property type="match status" value="1"/>
</dbReference>
<organism evidence="6 7">
    <name type="scientific">Clostridium argentinense CDC 2741</name>
    <dbReference type="NCBI Taxonomy" id="1418104"/>
    <lineage>
        <taxon>Bacteria</taxon>
        <taxon>Bacillati</taxon>
        <taxon>Bacillota</taxon>
        <taxon>Clostridia</taxon>
        <taxon>Eubacteriales</taxon>
        <taxon>Clostridiaceae</taxon>
        <taxon>Clostridium</taxon>
    </lineage>
</organism>
<dbReference type="InterPro" id="IPR012338">
    <property type="entry name" value="Beta-lactam/transpept-like"/>
</dbReference>
<dbReference type="InterPro" id="IPR001460">
    <property type="entry name" value="PCN-bd_Tpept"/>
</dbReference>
<dbReference type="InterPro" id="IPR050515">
    <property type="entry name" value="Beta-lactam/transpept"/>
</dbReference>
<dbReference type="SUPFAM" id="SSF56519">
    <property type="entry name" value="Penicillin binding protein dimerisation domain"/>
    <property type="match status" value="1"/>
</dbReference>
<feature type="domain" description="PASTA" evidence="5">
    <location>
        <begin position="608"/>
        <end position="666"/>
    </location>
</feature>
<evidence type="ECO:0000313" key="7">
    <source>
        <dbReference type="Proteomes" id="UP000031366"/>
    </source>
</evidence>
<keyword evidence="3 4" id="KW-0472">Membrane</keyword>
<dbReference type="STRING" id="29341.RSJ17_12590"/>
<name>A0A0C1UHG3_9CLOT</name>
<comment type="similarity">
    <text evidence="2">Belongs to the transpeptidase family.</text>
</comment>
<dbReference type="SUPFAM" id="SSF54184">
    <property type="entry name" value="Penicillin-binding protein 2x (pbp-2x), c-terminal domain"/>
    <property type="match status" value="2"/>
</dbReference>
<dbReference type="GO" id="GO:0071555">
    <property type="term" value="P:cell wall organization"/>
    <property type="evidence" value="ECO:0007669"/>
    <property type="project" value="TreeGrafter"/>
</dbReference>
<protein>
    <submittedName>
        <fullName evidence="6">Stage V sporulation protein D</fullName>
    </submittedName>
</protein>
<dbReference type="SMART" id="SM00740">
    <property type="entry name" value="PASTA"/>
    <property type="match status" value="2"/>
</dbReference>
<evidence type="ECO:0000256" key="3">
    <source>
        <dbReference type="ARBA" id="ARBA00023136"/>
    </source>
</evidence>